<keyword evidence="2" id="KW-1185">Reference proteome</keyword>
<reference evidence="1 2" key="1">
    <citation type="journal article" date="2015" name="Proc. Natl. Acad. Sci. U.S.A.">
        <title>The resurrection genome of Boea hygrometrica: A blueprint for survival of dehydration.</title>
        <authorList>
            <person name="Xiao L."/>
            <person name="Yang G."/>
            <person name="Zhang L."/>
            <person name="Yang X."/>
            <person name="Zhao S."/>
            <person name="Ji Z."/>
            <person name="Zhou Q."/>
            <person name="Hu M."/>
            <person name="Wang Y."/>
            <person name="Chen M."/>
            <person name="Xu Y."/>
            <person name="Jin H."/>
            <person name="Xiao X."/>
            <person name="Hu G."/>
            <person name="Bao F."/>
            <person name="Hu Y."/>
            <person name="Wan P."/>
            <person name="Li L."/>
            <person name="Deng X."/>
            <person name="Kuang T."/>
            <person name="Xiang C."/>
            <person name="Zhu J.K."/>
            <person name="Oliver M.J."/>
            <person name="He Y."/>
        </authorList>
    </citation>
    <scope>NUCLEOTIDE SEQUENCE [LARGE SCALE GENOMIC DNA]</scope>
    <source>
        <strain evidence="2">cv. XS01</strain>
    </source>
</reference>
<dbReference type="Proteomes" id="UP000250235">
    <property type="component" value="Unassembled WGS sequence"/>
</dbReference>
<dbReference type="EMBL" id="KV010460">
    <property type="protein sequence ID" value="KZV27656.1"/>
    <property type="molecule type" value="Genomic_DNA"/>
</dbReference>
<proteinExistence type="predicted"/>
<name>A0A2Z7B1R1_9LAMI</name>
<protein>
    <submittedName>
        <fullName evidence="1">Uncharacterized protein</fullName>
    </submittedName>
</protein>
<organism evidence="1 2">
    <name type="scientific">Dorcoceras hygrometricum</name>
    <dbReference type="NCBI Taxonomy" id="472368"/>
    <lineage>
        <taxon>Eukaryota</taxon>
        <taxon>Viridiplantae</taxon>
        <taxon>Streptophyta</taxon>
        <taxon>Embryophyta</taxon>
        <taxon>Tracheophyta</taxon>
        <taxon>Spermatophyta</taxon>
        <taxon>Magnoliopsida</taxon>
        <taxon>eudicotyledons</taxon>
        <taxon>Gunneridae</taxon>
        <taxon>Pentapetalae</taxon>
        <taxon>asterids</taxon>
        <taxon>lamiids</taxon>
        <taxon>Lamiales</taxon>
        <taxon>Gesneriaceae</taxon>
        <taxon>Didymocarpoideae</taxon>
        <taxon>Trichosporeae</taxon>
        <taxon>Loxocarpinae</taxon>
        <taxon>Dorcoceras</taxon>
    </lineage>
</organism>
<evidence type="ECO:0000313" key="2">
    <source>
        <dbReference type="Proteomes" id="UP000250235"/>
    </source>
</evidence>
<evidence type="ECO:0000313" key="1">
    <source>
        <dbReference type="EMBL" id="KZV27656.1"/>
    </source>
</evidence>
<sequence>MSGRCLLAMRTGCAMVKATARDDAPVAHRVARLCRACRGHVRGLAPHDFRGGGRRPVMLRRCRDG</sequence>
<dbReference type="AlphaFoldDB" id="A0A2Z7B1R1"/>
<gene>
    <name evidence="1" type="ORF">F511_43012</name>
</gene>
<accession>A0A2Z7B1R1</accession>